<gene>
    <name evidence="2" type="ORF">NT2_01_00970</name>
</gene>
<dbReference type="RefSeq" id="WP_021688236.1">
    <property type="nucleotide sequence ID" value="NZ_BASZ01000001.1"/>
</dbReference>
<dbReference type="EMBL" id="BASZ01000001">
    <property type="protein sequence ID" value="GAD47329.1"/>
    <property type="molecule type" value="Genomic_DNA"/>
</dbReference>
<keyword evidence="3" id="KW-1185">Reference proteome</keyword>
<proteinExistence type="predicted"/>
<dbReference type="AlphaFoldDB" id="U2ZPQ7"/>
<evidence type="ECO:0000313" key="2">
    <source>
        <dbReference type="EMBL" id="GAD47329.1"/>
    </source>
</evidence>
<organism evidence="2 3">
    <name type="scientific">Caenibius tardaugens NBRC 16725</name>
    <dbReference type="NCBI Taxonomy" id="1219035"/>
    <lineage>
        <taxon>Bacteria</taxon>
        <taxon>Pseudomonadati</taxon>
        <taxon>Pseudomonadota</taxon>
        <taxon>Alphaproteobacteria</taxon>
        <taxon>Sphingomonadales</taxon>
        <taxon>Erythrobacteraceae</taxon>
        <taxon>Caenibius</taxon>
    </lineage>
</organism>
<dbReference type="KEGG" id="ntd:EGO55_16675"/>
<comment type="caution">
    <text evidence="2">The sequence shown here is derived from an EMBL/GenBank/DDBJ whole genome shotgun (WGS) entry which is preliminary data.</text>
</comment>
<feature type="chain" id="PRO_5030177805" evidence="1">
    <location>
        <begin position="20"/>
        <end position="146"/>
    </location>
</feature>
<evidence type="ECO:0000313" key="3">
    <source>
        <dbReference type="Proteomes" id="UP000016568"/>
    </source>
</evidence>
<accession>U2ZPQ7</accession>
<protein>
    <submittedName>
        <fullName evidence="2">Uncharacterized protein</fullName>
    </submittedName>
</protein>
<keyword evidence="1" id="KW-0732">Signal</keyword>
<reference evidence="2 3" key="1">
    <citation type="submission" date="2013-09" db="EMBL/GenBank/DDBJ databases">
        <title>Whole genome shotgun sequence of Novosphingobium tardaugens NBRC 16725.</title>
        <authorList>
            <person name="Isaki S."/>
            <person name="Hosoyama A."/>
            <person name="Tsuchikane K."/>
            <person name="Katsumata H."/>
            <person name="Ando Y."/>
            <person name="Yamazaki S."/>
            <person name="Fujita N."/>
        </authorList>
    </citation>
    <scope>NUCLEOTIDE SEQUENCE [LARGE SCALE GENOMIC DNA]</scope>
    <source>
        <strain evidence="2 3">NBRC 16725</strain>
    </source>
</reference>
<dbReference type="Proteomes" id="UP000016568">
    <property type="component" value="Unassembled WGS sequence"/>
</dbReference>
<sequence length="146" mass="15915">MRMTILAFLAVLGAQTAQASETAALIKSSIFVERGAYNGRPGTRTVERASTLGSGDRVVTILDWRTQGETRAVTVSLSIPTHLAFQRSSLGNEEISIDQGRSWGKLGTLRLRDNDGLRLAAPEDVTNIRWRVNGTNGRITYSAVVR</sequence>
<dbReference type="OrthoDB" id="7428387at2"/>
<evidence type="ECO:0000256" key="1">
    <source>
        <dbReference type="SAM" id="SignalP"/>
    </source>
</evidence>
<name>U2ZPQ7_9SPHN</name>
<feature type="signal peptide" evidence="1">
    <location>
        <begin position="1"/>
        <end position="19"/>
    </location>
</feature>
<dbReference type="eggNOG" id="COG4719">
    <property type="taxonomic scope" value="Bacteria"/>
</dbReference>